<dbReference type="PANTHER" id="PTHR32322:SF2">
    <property type="entry name" value="EAMA DOMAIN-CONTAINING PROTEIN"/>
    <property type="match status" value="1"/>
</dbReference>
<feature type="transmembrane region" description="Helical" evidence="6">
    <location>
        <begin position="119"/>
        <end position="140"/>
    </location>
</feature>
<evidence type="ECO:0000256" key="5">
    <source>
        <dbReference type="ARBA" id="ARBA00023136"/>
    </source>
</evidence>
<protein>
    <submittedName>
        <fullName evidence="8">Multidrug DMT transporter permease</fullName>
    </submittedName>
</protein>
<dbReference type="SUPFAM" id="SSF103481">
    <property type="entry name" value="Multidrug resistance efflux transporter EmrE"/>
    <property type="match status" value="2"/>
</dbReference>
<organism evidence="8 9">
    <name type="scientific">Pandoraea capi</name>
    <dbReference type="NCBI Taxonomy" id="2508286"/>
    <lineage>
        <taxon>Bacteria</taxon>
        <taxon>Pseudomonadati</taxon>
        <taxon>Pseudomonadota</taxon>
        <taxon>Betaproteobacteria</taxon>
        <taxon>Burkholderiales</taxon>
        <taxon>Burkholderiaceae</taxon>
        <taxon>Pandoraea</taxon>
    </lineage>
</organism>
<accession>A0ABY6VZ92</accession>
<feature type="transmembrane region" description="Helical" evidence="6">
    <location>
        <begin position="235"/>
        <end position="257"/>
    </location>
</feature>
<keyword evidence="9" id="KW-1185">Reference proteome</keyword>
<evidence type="ECO:0000256" key="2">
    <source>
        <dbReference type="ARBA" id="ARBA00007362"/>
    </source>
</evidence>
<dbReference type="Gene3D" id="1.10.3730.20">
    <property type="match status" value="2"/>
</dbReference>
<name>A0ABY6VZ92_9BURK</name>
<comment type="similarity">
    <text evidence="2">Belongs to the EamA transporter family.</text>
</comment>
<reference evidence="8 9" key="1">
    <citation type="submission" date="2019-08" db="EMBL/GenBank/DDBJ databases">
        <authorList>
            <person name="Peeters C."/>
        </authorList>
    </citation>
    <scope>NUCLEOTIDE SEQUENCE [LARGE SCALE GENOMIC DNA]</scope>
    <source>
        <strain evidence="8 9">LMG 20602</strain>
    </source>
</reference>
<evidence type="ECO:0000313" key="8">
    <source>
        <dbReference type="EMBL" id="VVE07148.1"/>
    </source>
</evidence>
<feature type="transmembrane region" description="Helical" evidence="6">
    <location>
        <begin position="147"/>
        <end position="165"/>
    </location>
</feature>
<keyword evidence="3 6" id="KW-0812">Transmembrane</keyword>
<evidence type="ECO:0000256" key="1">
    <source>
        <dbReference type="ARBA" id="ARBA00004141"/>
    </source>
</evidence>
<feature type="transmembrane region" description="Helical" evidence="6">
    <location>
        <begin position="171"/>
        <end position="189"/>
    </location>
</feature>
<feature type="domain" description="EamA" evidence="7">
    <location>
        <begin position="171"/>
        <end position="309"/>
    </location>
</feature>
<dbReference type="PANTHER" id="PTHR32322">
    <property type="entry name" value="INNER MEMBRANE TRANSPORTER"/>
    <property type="match status" value="1"/>
</dbReference>
<evidence type="ECO:0000256" key="3">
    <source>
        <dbReference type="ARBA" id="ARBA00022692"/>
    </source>
</evidence>
<feature type="transmembrane region" description="Helical" evidence="6">
    <location>
        <begin position="269"/>
        <end position="286"/>
    </location>
</feature>
<evidence type="ECO:0000259" key="7">
    <source>
        <dbReference type="Pfam" id="PF00892"/>
    </source>
</evidence>
<sequence length="323" mass="32940">MPQSPRSPVIPPALGDAPPVPMSPAPSARGGIALIAVSAAAFGAMAIFARGAAASGADMFAMLLFRFFVATVLLLVWCRIQQVRFPSRRQSLHIALMGGIGYVGQSLCFFGALQYAQASLVALLLYLYPVFVTILAAIFLHERLTPVKIGALVLCSFGTALTVGGGHGQPLGMALAVASALIYSGYIVVGARVTRGVDARATATLVCLAATVSFGAIAAVRAWHGLPLHWPDGAMGWAALTAIAVCSTVIAILTFFAGLQRLGAGRASMLSTLEPVVTVLLAAMLLGETLTVAQLGGGALILAGVVWLSAPGASADTANTASA</sequence>
<evidence type="ECO:0000256" key="6">
    <source>
        <dbReference type="SAM" id="Phobius"/>
    </source>
</evidence>
<keyword evidence="4 6" id="KW-1133">Transmembrane helix</keyword>
<dbReference type="EMBL" id="CABPRV010000005">
    <property type="protein sequence ID" value="VVE07148.1"/>
    <property type="molecule type" value="Genomic_DNA"/>
</dbReference>
<feature type="transmembrane region" description="Helical" evidence="6">
    <location>
        <begin position="32"/>
        <end position="53"/>
    </location>
</feature>
<feature type="transmembrane region" description="Helical" evidence="6">
    <location>
        <begin position="92"/>
        <end position="113"/>
    </location>
</feature>
<dbReference type="InterPro" id="IPR000620">
    <property type="entry name" value="EamA_dom"/>
</dbReference>
<keyword evidence="5 6" id="KW-0472">Membrane</keyword>
<proteinExistence type="inferred from homology"/>
<dbReference type="Pfam" id="PF00892">
    <property type="entry name" value="EamA"/>
    <property type="match status" value="2"/>
</dbReference>
<dbReference type="InterPro" id="IPR037185">
    <property type="entry name" value="EmrE-like"/>
</dbReference>
<feature type="domain" description="EamA" evidence="7">
    <location>
        <begin position="31"/>
        <end position="163"/>
    </location>
</feature>
<dbReference type="InterPro" id="IPR050638">
    <property type="entry name" value="AA-Vitamin_Transporters"/>
</dbReference>
<comment type="subcellular location">
    <subcellularLocation>
        <location evidence="1">Membrane</location>
        <topology evidence="1">Multi-pass membrane protein</topology>
    </subcellularLocation>
</comment>
<comment type="caution">
    <text evidence="8">The sequence shown here is derived from an EMBL/GenBank/DDBJ whole genome shotgun (WGS) entry which is preliminary data.</text>
</comment>
<gene>
    <name evidence="8" type="ORF">PCA20602_02438</name>
</gene>
<dbReference type="Proteomes" id="UP000366065">
    <property type="component" value="Unassembled WGS sequence"/>
</dbReference>
<evidence type="ECO:0000313" key="9">
    <source>
        <dbReference type="Proteomes" id="UP000366065"/>
    </source>
</evidence>
<feature type="transmembrane region" description="Helical" evidence="6">
    <location>
        <begin position="201"/>
        <end position="223"/>
    </location>
</feature>
<evidence type="ECO:0000256" key="4">
    <source>
        <dbReference type="ARBA" id="ARBA00022989"/>
    </source>
</evidence>
<feature type="transmembrane region" description="Helical" evidence="6">
    <location>
        <begin position="292"/>
        <end position="310"/>
    </location>
</feature>
<feature type="transmembrane region" description="Helical" evidence="6">
    <location>
        <begin position="59"/>
        <end position="80"/>
    </location>
</feature>